<proteinExistence type="predicted"/>
<dbReference type="PANTHER" id="PTHR44051">
    <property type="entry name" value="GLUTATHIONE S-TRANSFERASE-RELATED"/>
    <property type="match status" value="1"/>
</dbReference>
<name>A0ABQ4PYV0_9PROT</name>
<reference evidence="3" key="2">
    <citation type="journal article" date="2023" name="ISME Commun">
        <title>Characterization of a bloom-associated alphaproteobacterial lineage, 'Candidatus Phycosocius': insights into freshwater algal-bacterial interactions.</title>
        <authorList>
            <person name="Tanabe Y."/>
            <person name="Yamaguchi H."/>
            <person name="Yoshida M."/>
            <person name="Kai A."/>
            <person name="Okazaki Y."/>
        </authorList>
    </citation>
    <scope>NUCLEOTIDE SEQUENCE</scope>
    <source>
        <strain evidence="3">BOTRYCO-1</strain>
    </source>
</reference>
<dbReference type="PROSITE" id="PS50404">
    <property type="entry name" value="GST_NTER"/>
    <property type="match status" value="1"/>
</dbReference>
<dbReference type="RefSeq" id="WP_284361778.1">
    <property type="nucleotide sequence ID" value="NZ_BPFZ01000023.1"/>
</dbReference>
<comment type="caution">
    <text evidence="3">The sequence shown here is derived from an EMBL/GenBank/DDBJ whole genome shotgun (WGS) entry which is preliminary data.</text>
</comment>
<feature type="domain" description="GST N-terminal" evidence="1">
    <location>
        <begin position="1"/>
        <end position="82"/>
    </location>
</feature>
<dbReference type="CDD" id="cd03051">
    <property type="entry name" value="GST_N_GTT2_like"/>
    <property type="match status" value="1"/>
</dbReference>
<dbReference type="SFLD" id="SFLDG00358">
    <property type="entry name" value="Main_(cytGST)"/>
    <property type="match status" value="1"/>
</dbReference>
<dbReference type="InterPro" id="IPR004045">
    <property type="entry name" value="Glutathione_S-Trfase_N"/>
</dbReference>
<accession>A0ABQ4PYV0</accession>
<dbReference type="Pfam" id="PF00043">
    <property type="entry name" value="GST_C"/>
    <property type="match status" value="1"/>
</dbReference>
<dbReference type="Gene3D" id="3.40.30.10">
    <property type="entry name" value="Glutaredoxin"/>
    <property type="match status" value="1"/>
</dbReference>
<dbReference type="InterPro" id="IPR010987">
    <property type="entry name" value="Glutathione-S-Trfase_C-like"/>
</dbReference>
<dbReference type="EMBL" id="BPFZ01000023">
    <property type="protein sequence ID" value="GIU68131.1"/>
    <property type="molecule type" value="Genomic_DNA"/>
</dbReference>
<dbReference type="SUPFAM" id="SSF47616">
    <property type="entry name" value="GST C-terminal domain-like"/>
    <property type="match status" value="1"/>
</dbReference>
<dbReference type="InterPro" id="IPR004046">
    <property type="entry name" value="GST_C"/>
</dbReference>
<dbReference type="SFLD" id="SFLDS00019">
    <property type="entry name" value="Glutathione_Transferase_(cytos"/>
    <property type="match status" value="1"/>
</dbReference>
<reference evidence="3" key="1">
    <citation type="submission" date="2021-05" db="EMBL/GenBank/DDBJ databases">
        <authorList>
            <person name="Tanabe Y."/>
        </authorList>
    </citation>
    <scope>NUCLEOTIDE SEQUENCE</scope>
    <source>
        <strain evidence="3">BOTRYCO-1</strain>
    </source>
</reference>
<protein>
    <submittedName>
        <fullName evidence="3">Glutathione S-transferase</fullName>
    </submittedName>
</protein>
<dbReference type="InterPro" id="IPR036249">
    <property type="entry name" value="Thioredoxin-like_sf"/>
</dbReference>
<dbReference type="PANTHER" id="PTHR44051:SF8">
    <property type="entry name" value="GLUTATHIONE S-TRANSFERASE GSTA"/>
    <property type="match status" value="1"/>
</dbReference>
<keyword evidence="4" id="KW-1185">Reference proteome</keyword>
<sequence>MKLYTAILAPNPRRVHLFLAEKGLYDSIERIELDLATQTKVPDHLRRNPLGLVPVLELDDGRFLTESRAICTYVEAIHPEPNLMGLMPEECAFIEMFDRRIEFGVLYPLANWVRHGHPGLVVLENPQIAQVADVASEKARAAMVWLDEDLSQRDYVAGNRFTIADITTYCALEFARLVKFKPWETHPNIARWRDLVRARPSFAIT</sequence>
<dbReference type="Gene3D" id="1.20.1050.10">
    <property type="match status" value="1"/>
</dbReference>
<dbReference type="Pfam" id="PF13409">
    <property type="entry name" value="GST_N_2"/>
    <property type="match status" value="1"/>
</dbReference>
<gene>
    <name evidence="3" type="ORF">PsB1_2285</name>
</gene>
<dbReference type="Proteomes" id="UP001161064">
    <property type="component" value="Unassembled WGS sequence"/>
</dbReference>
<dbReference type="InterPro" id="IPR036282">
    <property type="entry name" value="Glutathione-S-Trfase_C_sf"/>
</dbReference>
<dbReference type="PROSITE" id="PS50405">
    <property type="entry name" value="GST_CTER"/>
    <property type="match status" value="1"/>
</dbReference>
<dbReference type="InterPro" id="IPR034345">
    <property type="entry name" value="Gtt2-like_N"/>
</dbReference>
<organism evidence="3 4">
    <name type="scientific">Candidatus Phycosocius spiralis</name>
    <dbReference type="NCBI Taxonomy" id="2815099"/>
    <lineage>
        <taxon>Bacteria</taxon>
        <taxon>Pseudomonadati</taxon>
        <taxon>Pseudomonadota</taxon>
        <taxon>Alphaproteobacteria</taxon>
        <taxon>Caulobacterales</taxon>
        <taxon>Caulobacterales incertae sedis</taxon>
        <taxon>Candidatus Phycosocius</taxon>
    </lineage>
</organism>
<evidence type="ECO:0000313" key="4">
    <source>
        <dbReference type="Proteomes" id="UP001161064"/>
    </source>
</evidence>
<dbReference type="SUPFAM" id="SSF52833">
    <property type="entry name" value="Thioredoxin-like"/>
    <property type="match status" value="1"/>
</dbReference>
<dbReference type="InterPro" id="IPR040079">
    <property type="entry name" value="Glutathione_S-Trfase"/>
</dbReference>
<evidence type="ECO:0000259" key="1">
    <source>
        <dbReference type="PROSITE" id="PS50404"/>
    </source>
</evidence>
<feature type="domain" description="GST C-terminal" evidence="2">
    <location>
        <begin position="87"/>
        <end position="205"/>
    </location>
</feature>
<evidence type="ECO:0000313" key="3">
    <source>
        <dbReference type="EMBL" id="GIU68131.1"/>
    </source>
</evidence>
<evidence type="ECO:0000259" key="2">
    <source>
        <dbReference type="PROSITE" id="PS50405"/>
    </source>
</evidence>